<dbReference type="Gene3D" id="3.30.420.130">
    <property type="entry name" value="Dinitrogenase iron-molybdenum cofactor biosynthesis domain"/>
    <property type="match status" value="1"/>
</dbReference>
<dbReference type="PANTHER" id="PTHR42983">
    <property type="entry name" value="DINITROGENASE IRON-MOLYBDENUM COFACTOR PROTEIN-RELATED"/>
    <property type="match status" value="1"/>
</dbReference>
<dbReference type="Pfam" id="PF02579">
    <property type="entry name" value="Nitro_FeMo-Co"/>
    <property type="match status" value="1"/>
</dbReference>
<dbReference type="InterPro" id="IPR033913">
    <property type="entry name" value="MTH1175_dom"/>
</dbReference>
<feature type="region of interest" description="Disordered" evidence="1">
    <location>
        <begin position="110"/>
        <end position="138"/>
    </location>
</feature>
<dbReference type="PANTHER" id="PTHR42983:SF1">
    <property type="entry name" value="IRON-MOLYBDENUM PROTEIN"/>
    <property type="match status" value="1"/>
</dbReference>
<feature type="domain" description="Dinitrogenase iron-molybdenum cofactor biosynthesis" evidence="2">
    <location>
        <begin position="10"/>
        <end position="97"/>
    </location>
</feature>
<protein>
    <submittedName>
        <fullName evidence="3">NifB/NifX family molybdenum-iron cluster-binding protein</fullName>
    </submittedName>
</protein>
<evidence type="ECO:0000259" key="2">
    <source>
        <dbReference type="Pfam" id="PF02579"/>
    </source>
</evidence>
<sequence>MTKIAVTYKNGEIFQHFGHTEDFKVYSIENNCISDSGVINTNGQGHEALAVFLSSLGVTVLICGGIGSGAMEALSEQNIKVAAGVKGDCDAAVKDYLAGKLEYTSVPNCSHHHEHGHEKKDPPLSLENSFFKPVNTVH</sequence>
<dbReference type="InterPro" id="IPR003731">
    <property type="entry name" value="Di-Nase_FeMo-co_biosynth"/>
</dbReference>
<evidence type="ECO:0000313" key="3">
    <source>
        <dbReference type="EMBL" id="QQA00979.1"/>
    </source>
</evidence>
<dbReference type="RefSeq" id="WP_198442589.1">
    <property type="nucleotide sequence ID" value="NZ_CBCSHE010000005.1"/>
</dbReference>
<name>A0A7T3RD81_9SPIR</name>
<dbReference type="InterPro" id="IPR036105">
    <property type="entry name" value="DiNase_FeMo-co_biosyn_sf"/>
</dbReference>
<dbReference type="KEGG" id="tper:IWA51_12120"/>
<dbReference type="AlphaFoldDB" id="A0A7T3RD81"/>
<reference evidence="3 4" key="1">
    <citation type="submission" date="2020-11" db="EMBL/GenBank/DDBJ databases">
        <title>Treponema Peruensis nv. sp., first commensal Treponema isolated from human feces.</title>
        <authorList>
            <person name="Belkhou C."/>
            <person name="Raes J."/>
        </authorList>
    </citation>
    <scope>NUCLEOTIDE SEQUENCE [LARGE SCALE GENOMIC DNA]</scope>
    <source>
        <strain evidence="3 4">RCC2812</strain>
    </source>
</reference>
<dbReference type="Proteomes" id="UP000595224">
    <property type="component" value="Chromosome"/>
</dbReference>
<dbReference type="EMBL" id="CP064936">
    <property type="protein sequence ID" value="QQA00979.1"/>
    <property type="molecule type" value="Genomic_DNA"/>
</dbReference>
<evidence type="ECO:0000256" key="1">
    <source>
        <dbReference type="SAM" id="MobiDB-lite"/>
    </source>
</evidence>
<gene>
    <name evidence="3" type="ORF">IWA51_12120</name>
</gene>
<proteinExistence type="predicted"/>
<keyword evidence="4" id="KW-1185">Reference proteome</keyword>
<dbReference type="CDD" id="cd00851">
    <property type="entry name" value="MTH1175"/>
    <property type="match status" value="1"/>
</dbReference>
<evidence type="ECO:0000313" key="4">
    <source>
        <dbReference type="Proteomes" id="UP000595224"/>
    </source>
</evidence>
<organism evidence="3 4">
    <name type="scientific">Treponema peruense</name>
    <dbReference type="NCBI Taxonomy" id="2787628"/>
    <lineage>
        <taxon>Bacteria</taxon>
        <taxon>Pseudomonadati</taxon>
        <taxon>Spirochaetota</taxon>
        <taxon>Spirochaetia</taxon>
        <taxon>Spirochaetales</taxon>
        <taxon>Treponemataceae</taxon>
        <taxon>Treponema</taxon>
    </lineage>
</organism>
<dbReference type="SUPFAM" id="SSF53146">
    <property type="entry name" value="Nitrogenase accessory factor-like"/>
    <property type="match status" value="1"/>
</dbReference>
<accession>A0A7T3RD81</accession>